<keyword evidence="21" id="KW-1185">Reference proteome</keyword>
<keyword evidence="10" id="KW-0333">Golgi apparatus</keyword>
<dbReference type="GO" id="GO:0008201">
    <property type="term" value="F:heparin binding"/>
    <property type="evidence" value="ECO:0007669"/>
    <property type="project" value="UniProtKB-KW"/>
</dbReference>
<dbReference type="FunFam" id="2.30.180.10:FF:000003">
    <property type="entry name" value="periostin isoform X1"/>
    <property type="match status" value="1"/>
</dbReference>
<dbReference type="GO" id="GO:0005794">
    <property type="term" value="C:Golgi apparatus"/>
    <property type="evidence" value="ECO:0007669"/>
    <property type="project" value="UniProtKB-SubCell"/>
</dbReference>
<keyword evidence="12" id="KW-0325">Glycoprotein</keyword>
<dbReference type="InterPro" id="IPR036378">
    <property type="entry name" value="FAS1_dom_sf"/>
</dbReference>
<dbReference type="InterPro" id="IPR050904">
    <property type="entry name" value="Adhesion/Biosynth-related"/>
</dbReference>
<dbReference type="GO" id="GO:0007155">
    <property type="term" value="P:cell adhesion"/>
    <property type="evidence" value="ECO:0007669"/>
    <property type="project" value="UniProtKB-KW"/>
</dbReference>
<dbReference type="InParanoid" id="A0A674JCH3"/>
<dbReference type="Pfam" id="PF02469">
    <property type="entry name" value="Fasciclin"/>
    <property type="match status" value="4"/>
</dbReference>
<evidence type="ECO:0000256" key="17">
    <source>
        <dbReference type="SAM" id="SignalP"/>
    </source>
</evidence>
<feature type="domain" description="FAS1" evidence="18">
    <location>
        <begin position="369"/>
        <end position="493"/>
    </location>
</feature>
<feature type="domain" description="FAS1" evidence="18">
    <location>
        <begin position="497"/>
        <end position="629"/>
    </location>
</feature>
<reference evidence="20" key="1">
    <citation type="submission" date="2025-08" db="UniProtKB">
        <authorList>
            <consortium name="Ensembl"/>
        </authorList>
    </citation>
    <scope>IDENTIFICATION</scope>
</reference>
<keyword evidence="9" id="KW-0130">Cell adhesion</keyword>
<evidence type="ECO:0000256" key="3">
    <source>
        <dbReference type="ARBA" id="ARBA00022479"/>
    </source>
</evidence>
<dbReference type="InterPro" id="IPR011489">
    <property type="entry name" value="EMI_domain"/>
</dbReference>
<comment type="subcellular location">
    <subcellularLocation>
        <location evidence="2">Golgi apparatus</location>
    </subcellularLocation>
    <subcellularLocation>
        <location evidence="1">Secreted</location>
        <location evidence="1">Extracellular space</location>
        <location evidence="1">Extracellular matrix</location>
    </subcellularLocation>
</comment>
<name>A0A674JCH3_9SAUR</name>
<keyword evidence="8" id="KW-0677">Repeat</keyword>
<dbReference type="Ensembl" id="ENSTMTT00000018217.1">
    <property type="protein sequence ID" value="ENSTMTP00000017592.1"/>
    <property type="gene ID" value="ENSTMTG00000012880.1"/>
</dbReference>
<protein>
    <recommendedName>
        <fullName evidence="15">Periostin</fullName>
    </recommendedName>
    <alternativeName>
        <fullName evidence="16">Osteoblast-specific factor 2</fullName>
    </alternativeName>
</protein>
<dbReference type="SUPFAM" id="SSF82153">
    <property type="entry name" value="FAS1 domain"/>
    <property type="match status" value="4"/>
</dbReference>
<feature type="domain" description="FAS1" evidence="18">
    <location>
        <begin position="235"/>
        <end position="366"/>
    </location>
</feature>
<keyword evidence="4" id="KW-0964">Secreted</keyword>
<comment type="function">
    <text evidence="13">Induces cell attachment and spreading and plays a role in cell adhesion. Enhances incorporation of BMP1 in the fibronectin matrix of connective tissues, and subsequent proteolytic activation of lysyl oxidase LOX.</text>
</comment>
<gene>
    <name evidence="20" type="primary">LOC112103053</name>
</gene>
<proteinExistence type="predicted"/>
<dbReference type="FunFam" id="2.30.180.10:FF:000001">
    <property type="entry name" value="periostin isoform X1"/>
    <property type="match status" value="1"/>
</dbReference>
<feature type="signal peptide" evidence="17">
    <location>
        <begin position="1"/>
        <end position="24"/>
    </location>
</feature>
<evidence type="ECO:0000256" key="5">
    <source>
        <dbReference type="ARBA" id="ARBA00022530"/>
    </source>
</evidence>
<dbReference type="GO" id="GO:0071307">
    <property type="term" value="P:cellular response to vitamin K"/>
    <property type="evidence" value="ECO:0007669"/>
    <property type="project" value="UniProtKB-ARBA"/>
</dbReference>
<keyword evidence="11" id="KW-1015">Disulfide bond</keyword>
<evidence type="ECO:0000259" key="18">
    <source>
        <dbReference type="PROSITE" id="PS50213"/>
    </source>
</evidence>
<evidence type="ECO:0000256" key="11">
    <source>
        <dbReference type="ARBA" id="ARBA00023157"/>
    </source>
</evidence>
<keyword evidence="3" id="KW-0301">Gamma-carboxyglutamic acid</keyword>
<dbReference type="InterPro" id="IPR000782">
    <property type="entry name" value="FAS1_domain"/>
</dbReference>
<dbReference type="PANTHER" id="PTHR10900:SF12">
    <property type="entry name" value="PERIOSTIN"/>
    <property type="match status" value="1"/>
</dbReference>
<evidence type="ECO:0000256" key="13">
    <source>
        <dbReference type="ARBA" id="ARBA00058492"/>
    </source>
</evidence>
<dbReference type="PIRSF" id="PIRSF016553">
    <property type="entry name" value="BIGH3_OSF2"/>
    <property type="match status" value="1"/>
</dbReference>
<accession>A0A674JCH3</accession>
<keyword evidence="7 17" id="KW-0732">Signal</keyword>
<evidence type="ECO:0000313" key="21">
    <source>
        <dbReference type="Proteomes" id="UP000472274"/>
    </source>
</evidence>
<evidence type="ECO:0000256" key="6">
    <source>
        <dbReference type="ARBA" id="ARBA00022674"/>
    </source>
</evidence>
<feature type="domain" description="EMI" evidence="19">
    <location>
        <begin position="41"/>
        <end position="95"/>
    </location>
</feature>
<dbReference type="GO" id="GO:0050839">
    <property type="term" value="F:cell adhesion molecule binding"/>
    <property type="evidence" value="ECO:0007669"/>
    <property type="project" value="TreeGrafter"/>
</dbReference>
<dbReference type="PANTHER" id="PTHR10900">
    <property type="entry name" value="PERIOSTIN-RELATED"/>
    <property type="match status" value="1"/>
</dbReference>
<dbReference type="Gene3D" id="2.30.180.10">
    <property type="entry name" value="FAS1 domain"/>
    <property type="match status" value="4"/>
</dbReference>
<evidence type="ECO:0000256" key="2">
    <source>
        <dbReference type="ARBA" id="ARBA00004555"/>
    </source>
</evidence>
<dbReference type="GO" id="GO:0031012">
    <property type="term" value="C:extracellular matrix"/>
    <property type="evidence" value="ECO:0007669"/>
    <property type="project" value="TreeGrafter"/>
</dbReference>
<evidence type="ECO:0000256" key="14">
    <source>
        <dbReference type="ARBA" id="ARBA00061757"/>
    </source>
</evidence>
<dbReference type="PROSITE" id="PS51041">
    <property type="entry name" value="EMI"/>
    <property type="match status" value="1"/>
</dbReference>
<dbReference type="InterPro" id="IPR016666">
    <property type="entry name" value="TGFBI/POSTN"/>
</dbReference>
<evidence type="ECO:0000256" key="12">
    <source>
        <dbReference type="ARBA" id="ARBA00023180"/>
    </source>
</evidence>
<dbReference type="FunCoup" id="A0A674JCH3">
    <property type="interactions" value="147"/>
</dbReference>
<dbReference type="GO" id="GO:0030198">
    <property type="term" value="P:extracellular matrix organization"/>
    <property type="evidence" value="ECO:0007669"/>
    <property type="project" value="TreeGrafter"/>
</dbReference>
<evidence type="ECO:0000256" key="16">
    <source>
        <dbReference type="ARBA" id="ARBA00078063"/>
    </source>
</evidence>
<keyword evidence="6" id="KW-0358">Heparin-binding</keyword>
<evidence type="ECO:0000256" key="4">
    <source>
        <dbReference type="ARBA" id="ARBA00022525"/>
    </source>
</evidence>
<feature type="chain" id="PRO_5025525334" description="Periostin" evidence="17">
    <location>
        <begin position="25"/>
        <end position="803"/>
    </location>
</feature>
<feature type="domain" description="FAS1" evidence="18">
    <location>
        <begin position="99"/>
        <end position="231"/>
    </location>
</feature>
<evidence type="ECO:0000256" key="9">
    <source>
        <dbReference type="ARBA" id="ARBA00022889"/>
    </source>
</evidence>
<dbReference type="GeneTree" id="ENSGT00530000063860"/>
<evidence type="ECO:0000256" key="8">
    <source>
        <dbReference type="ARBA" id="ARBA00022737"/>
    </source>
</evidence>
<dbReference type="GO" id="GO:0005615">
    <property type="term" value="C:extracellular space"/>
    <property type="evidence" value="ECO:0007669"/>
    <property type="project" value="TreeGrafter"/>
</dbReference>
<dbReference type="PROSITE" id="PS50213">
    <property type="entry name" value="FAS1"/>
    <property type="match status" value="4"/>
</dbReference>
<comment type="subunit">
    <text evidence="14">Homodimer. Interacts with BMP1 and fibronectin.</text>
</comment>
<dbReference type="AlphaFoldDB" id="A0A674JCH3"/>
<evidence type="ECO:0000256" key="10">
    <source>
        <dbReference type="ARBA" id="ARBA00023034"/>
    </source>
</evidence>
<evidence type="ECO:0000313" key="20">
    <source>
        <dbReference type="Ensembl" id="ENSTMTP00000017592.1"/>
    </source>
</evidence>
<organism evidence="20 21">
    <name type="scientific">Terrapene triunguis</name>
    <name type="common">Three-toed box turtle</name>
    <dbReference type="NCBI Taxonomy" id="2587831"/>
    <lineage>
        <taxon>Eukaryota</taxon>
        <taxon>Metazoa</taxon>
        <taxon>Chordata</taxon>
        <taxon>Craniata</taxon>
        <taxon>Vertebrata</taxon>
        <taxon>Euteleostomi</taxon>
        <taxon>Archelosauria</taxon>
        <taxon>Testudinata</taxon>
        <taxon>Testudines</taxon>
        <taxon>Cryptodira</taxon>
        <taxon>Durocryptodira</taxon>
        <taxon>Testudinoidea</taxon>
        <taxon>Emydidae</taxon>
        <taxon>Terrapene</taxon>
    </lineage>
</organism>
<evidence type="ECO:0000256" key="1">
    <source>
        <dbReference type="ARBA" id="ARBA00004498"/>
    </source>
</evidence>
<dbReference type="SMART" id="SM00554">
    <property type="entry name" value="FAS1"/>
    <property type="match status" value="4"/>
</dbReference>
<evidence type="ECO:0000256" key="7">
    <source>
        <dbReference type="ARBA" id="ARBA00022729"/>
    </source>
</evidence>
<reference evidence="20" key="2">
    <citation type="submission" date="2025-09" db="UniProtKB">
        <authorList>
            <consortium name="Ensembl"/>
        </authorList>
    </citation>
    <scope>IDENTIFICATION</scope>
</reference>
<dbReference type="FunFam" id="2.30.180.10:FF:000002">
    <property type="entry name" value="periostin isoform X1"/>
    <property type="match status" value="1"/>
</dbReference>
<evidence type="ECO:0000256" key="15">
    <source>
        <dbReference type="ARBA" id="ARBA00073137"/>
    </source>
</evidence>
<sequence>MKILFLSTFSIFLLSAFDPADSSAHYDKILSHSRIRAREQGPNVCALQQVMGTKKKYFSTCRNWYQGAICGKKATVLYECCPGYMKLDGMRGCPAVAPIDHVYGTLGIVGATSTQRYSDMSKLREEIEGRGSFTFFSPSNDAWELLDREIHSNLVDNVNIELYNALHNHMVNKRMLTKDLKNGLTLVSMYNDQQLLINHYPNGVVTVNCARIIHGNQIATNGVVHVIDRVLTPVGNTIQEFLEAEDDLSSLRAAAITSGVLDTLGKPGHYTLFAPTNEAFEKLPRGVLERIMGDKVASEALMKFHILNTLQCSEAIMGGAVYETLEGSTIEVGCDGESLTVNGVKMINRKDIVTSNGVIHLIDHVLIPNSAKQVIELASDQQTTFIDLLAQLGLVSSLRPEGQYTLLAPLNGAFSDDTLRMDQRLLKLIMQNHILKVKIGLSELYNGQKVETLGGKRLRIFVYRTAVCIENSCMVRGSKEGRNGVIHIFRQIIKPAEKSLREVLKNDKRFSIFLNLVKEADLDDVLSQPGEWTLFVPTNEAFKGLTDEEKEILRRDKNALRTILLYHLTKGIYIGSGFEPGVTNILKTIQGSKLYLKTVNDTVLVNELKSKESDLMATNGVIHVIDQLLYPVDVPVGNDQLLTILNKMIKYIQIKTITKVIHGEPIIETYTKIIDGHPVEVTEKKVTEERIIQGPEIKYTRITAGGRGDTEEQLKKLLEEEVTKVTKFIEGDGHLLEDEEIKRLLQGAGTEYTKVTKVIEGEPLIIEREIKEFVSCFNLHPLCVSGLRPFFPSHIVKWEGGSS</sequence>
<evidence type="ECO:0000259" key="19">
    <source>
        <dbReference type="PROSITE" id="PS51041"/>
    </source>
</evidence>
<dbReference type="Proteomes" id="UP000472274">
    <property type="component" value="Unplaced"/>
</dbReference>
<keyword evidence="5" id="KW-0272">Extracellular matrix</keyword>
<dbReference type="FunFam" id="2.30.180.10:FF:000004">
    <property type="entry name" value="periostin isoform X1"/>
    <property type="match status" value="1"/>
</dbReference>